<dbReference type="PANTHER" id="PTHR10098">
    <property type="entry name" value="RAPSYN-RELATED"/>
    <property type="match status" value="1"/>
</dbReference>
<dbReference type="InterPro" id="IPR019734">
    <property type="entry name" value="TPR_rpt"/>
</dbReference>
<dbReference type="RefSeq" id="WP_089369830.1">
    <property type="nucleotide sequence ID" value="NZ_BMEP01000002.1"/>
</dbReference>
<evidence type="ECO:0000256" key="1">
    <source>
        <dbReference type="PROSITE-ProRule" id="PRU00339"/>
    </source>
</evidence>
<keyword evidence="4" id="KW-1185">Reference proteome</keyword>
<evidence type="ECO:0000313" key="4">
    <source>
        <dbReference type="Proteomes" id="UP000198379"/>
    </source>
</evidence>
<dbReference type="AlphaFoldDB" id="A0A238VZ24"/>
<proteinExistence type="predicted"/>
<dbReference type="SUPFAM" id="SSF48452">
    <property type="entry name" value="TPR-like"/>
    <property type="match status" value="2"/>
</dbReference>
<name>A0A238VZ24_9FLAO</name>
<feature type="transmembrane region" description="Helical" evidence="2">
    <location>
        <begin position="324"/>
        <end position="343"/>
    </location>
</feature>
<accession>A0A238VZ24</accession>
<keyword evidence="2" id="KW-0812">Transmembrane</keyword>
<dbReference type="Proteomes" id="UP000198379">
    <property type="component" value="Unassembled WGS sequence"/>
</dbReference>
<protein>
    <submittedName>
        <fullName evidence="3">Tetratricopeptide repeat-containing protein</fullName>
    </submittedName>
</protein>
<evidence type="ECO:0000313" key="3">
    <source>
        <dbReference type="EMBL" id="SNR39123.1"/>
    </source>
</evidence>
<evidence type="ECO:0000256" key="2">
    <source>
        <dbReference type="SAM" id="Phobius"/>
    </source>
</evidence>
<feature type="repeat" description="TPR" evidence="1">
    <location>
        <begin position="130"/>
        <end position="163"/>
    </location>
</feature>
<gene>
    <name evidence="3" type="ORF">SAMN06265376_101492</name>
</gene>
<dbReference type="SMART" id="SM00028">
    <property type="entry name" value="TPR"/>
    <property type="match status" value="4"/>
</dbReference>
<dbReference type="InterPro" id="IPR011990">
    <property type="entry name" value="TPR-like_helical_dom_sf"/>
</dbReference>
<dbReference type="Gene3D" id="1.25.40.10">
    <property type="entry name" value="Tetratricopeptide repeat domain"/>
    <property type="match status" value="2"/>
</dbReference>
<keyword evidence="2" id="KW-1133">Transmembrane helix</keyword>
<keyword evidence="2" id="KW-0472">Membrane</keyword>
<keyword evidence="1" id="KW-0802">TPR repeat</keyword>
<reference evidence="3 4" key="1">
    <citation type="submission" date="2017-06" db="EMBL/GenBank/DDBJ databases">
        <authorList>
            <person name="Kim H.J."/>
            <person name="Triplett B.A."/>
        </authorList>
    </citation>
    <scope>NUCLEOTIDE SEQUENCE [LARGE SCALE GENOMIC DNA]</scope>
    <source>
        <strain evidence="3 4">DSM 25597</strain>
    </source>
</reference>
<dbReference type="EMBL" id="FZNY01000001">
    <property type="protein sequence ID" value="SNR39123.1"/>
    <property type="molecule type" value="Genomic_DNA"/>
</dbReference>
<sequence length="371" mass="42885">MDFPICKRSILIGVFLSSFFALTTYSQTHNLDSLKATLEKVSDRKEKLSILQEIATINKDSLKDSAEAYIYYDKARVLAINEKDTITLRNAIYNLGEILLEMEEYDMAITYFNSVKKNLIDKEEESELLALIYKNLGETYIRKGEYDTANSFFDKGITYAEKIKNDYQKALNHVYKSEVYYMLDDYASSERQISKAFSFFDPDSVPMMAHYFKGKLLYKLGDNQNAILCFQKAVTLAENENDISVKSKTLKLLSDVYLASGDKEMALDYSKNALVLVDSLNDINKKTALSRIGYIHAFESVLEKNKKQQEIDKEETQKAKKRRMLIYVLCSIVGVSLIAFFVYRQNKVMRMVADMRKAQMELVEKKQQEYL</sequence>
<dbReference type="OrthoDB" id="1017207at2"/>
<feature type="repeat" description="TPR" evidence="1">
    <location>
        <begin position="207"/>
        <end position="240"/>
    </location>
</feature>
<dbReference type="Pfam" id="PF13424">
    <property type="entry name" value="TPR_12"/>
    <property type="match status" value="1"/>
</dbReference>
<organism evidence="3 4">
    <name type="scientific">Dokdonia pacifica</name>
    <dbReference type="NCBI Taxonomy" id="1627892"/>
    <lineage>
        <taxon>Bacteria</taxon>
        <taxon>Pseudomonadati</taxon>
        <taxon>Bacteroidota</taxon>
        <taxon>Flavobacteriia</taxon>
        <taxon>Flavobacteriales</taxon>
        <taxon>Flavobacteriaceae</taxon>
        <taxon>Dokdonia</taxon>
    </lineage>
</organism>
<dbReference type="Pfam" id="PF13181">
    <property type="entry name" value="TPR_8"/>
    <property type="match status" value="1"/>
</dbReference>
<dbReference type="PROSITE" id="PS50005">
    <property type="entry name" value="TPR"/>
    <property type="match status" value="2"/>
</dbReference>